<dbReference type="GO" id="GO:0007218">
    <property type="term" value="P:neuropeptide signaling pathway"/>
    <property type="evidence" value="ECO:0007669"/>
    <property type="project" value="TreeGrafter"/>
</dbReference>
<evidence type="ECO:0000313" key="10">
    <source>
        <dbReference type="Ensembl" id="ENSTRUP00000079039.1"/>
    </source>
</evidence>
<evidence type="ECO:0000256" key="3">
    <source>
        <dbReference type="ARBA" id="ARBA00022525"/>
    </source>
</evidence>
<dbReference type="InParanoid" id="A0A674NZE6"/>
<dbReference type="GO" id="GO:0051427">
    <property type="term" value="F:hormone receptor binding"/>
    <property type="evidence" value="ECO:0007669"/>
    <property type="project" value="TreeGrafter"/>
</dbReference>
<evidence type="ECO:0000256" key="9">
    <source>
        <dbReference type="SAM" id="Phobius"/>
    </source>
</evidence>
<dbReference type="GeneTree" id="ENSGT00940000154513"/>
<dbReference type="InterPro" id="IPR002408">
    <property type="entry name" value="Natriuretic_peptide_brain"/>
</dbReference>
<reference evidence="10" key="2">
    <citation type="submission" date="2025-08" db="UniProtKB">
        <authorList>
            <consortium name="Ensembl"/>
        </authorList>
    </citation>
    <scope>IDENTIFICATION</scope>
</reference>
<dbReference type="GO" id="GO:0005737">
    <property type="term" value="C:cytoplasm"/>
    <property type="evidence" value="ECO:0007669"/>
    <property type="project" value="TreeGrafter"/>
</dbReference>
<dbReference type="GO" id="GO:0097746">
    <property type="term" value="P:blood vessel diameter maintenance"/>
    <property type="evidence" value="ECO:0007669"/>
    <property type="project" value="UniProtKB-KW"/>
</dbReference>
<keyword evidence="6" id="KW-1015">Disulfide bond</keyword>
<feature type="transmembrane region" description="Helical" evidence="9">
    <location>
        <begin position="83"/>
        <end position="101"/>
    </location>
</feature>
<dbReference type="InterPro" id="IPR030480">
    <property type="entry name" value="Natr_peptide_CS"/>
</dbReference>
<dbReference type="Ensembl" id="ENSTRUT00000081856.1">
    <property type="protein sequence ID" value="ENSTRUP00000079039.1"/>
    <property type="gene ID" value="ENSTRUG00000000954.3"/>
</dbReference>
<keyword evidence="4" id="KW-0732">Signal</keyword>
<accession>A0A674NZE6</accession>
<evidence type="ECO:0000256" key="4">
    <source>
        <dbReference type="ARBA" id="ARBA00022729"/>
    </source>
</evidence>
<evidence type="ECO:0000256" key="8">
    <source>
        <dbReference type="SAM" id="MobiDB-lite"/>
    </source>
</evidence>
<dbReference type="PROSITE" id="PS00263">
    <property type="entry name" value="NATRIURETIC_PEPTIDE"/>
    <property type="match status" value="1"/>
</dbReference>
<dbReference type="GO" id="GO:0005179">
    <property type="term" value="F:hormone activity"/>
    <property type="evidence" value="ECO:0007669"/>
    <property type="project" value="InterPro"/>
</dbReference>
<dbReference type="GO" id="GO:0006182">
    <property type="term" value="P:cGMP biosynthetic process"/>
    <property type="evidence" value="ECO:0007669"/>
    <property type="project" value="TreeGrafter"/>
</dbReference>
<keyword evidence="3" id="KW-0964">Secreted</keyword>
<keyword evidence="5 7" id="KW-0838">Vasoactive</keyword>
<dbReference type="InterPro" id="IPR000663">
    <property type="entry name" value="Natr_peptide"/>
</dbReference>
<keyword evidence="9" id="KW-0472">Membrane</keyword>
<organism evidence="10 11">
    <name type="scientific">Takifugu rubripes</name>
    <name type="common">Japanese pufferfish</name>
    <name type="synonym">Fugu rubripes</name>
    <dbReference type="NCBI Taxonomy" id="31033"/>
    <lineage>
        <taxon>Eukaryota</taxon>
        <taxon>Metazoa</taxon>
        <taxon>Chordata</taxon>
        <taxon>Craniata</taxon>
        <taxon>Vertebrata</taxon>
        <taxon>Euteleostomi</taxon>
        <taxon>Actinopterygii</taxon>
        <taxon>Neopterygii</taxon>
        <taxon>Teleostei</taxon>
        <taxon>Neoteleostei</taxon>
        <taxon>Acanthomorphata</taxon>
        <taxon>Eupercaria</taxon>
        <taxon>Tetraodontiformes</taxon>
        <taxon>Tetradontoidea</taxon>
        <taxon>Tetraodontidae</taxon>
        <taxon>Takifugu</taxon>
    </lineage>
</organism>
<dbReference type="GO" id="GO:0003085">
    <property type="term" value="P:negative regulation of systemic arterial blood pressure"/>
    <property type="evidence" value="ECO:0007669"/>
    <property type="project" value="TreeGrafter"/>
</dbReference>
<keyword evidence="9" id="KW-0812">Transmembrane</keyword>
<evidence type="ECO:0000256" key="2">
    <source>
        <dbReference type="ARBA" id="ARBA00009041"/>
    </source>
</evidence>
<dbReference type="GO" id="GO:0007168">
    <property type="term" value="P:receptor guanylyl cyclase signaling pathway"/>
    <property type="evidence" value="ECO:0007669"/>
    <property type="project" value="TreeGrafter"/>
</dbReference>
<dbReference type="GO" id="GO:0005615">
    <property type="term" value="C:extracellular space"/>
    <property type="evidence" value="ECO:0007669"/>
    <property type="project" value="TreeGrafter"/>
</dbReference>
<proteinExistence type="inferred from homology"/>
<dbReference type="InterPro" id="IPR050787">
    <property type="entry name" value="Natriuretic_peptide"/>
</dbReference>
<dbReference type="PANTHER" id="PTHR14066">
    <property type="entry name" value="ATRIAL NATRIURETIC FACTOR PRECURSOR"/>
    <property type="match status" value="1"/>
</dbReference>
<dbReference type="OMA" id="CHKNTSI"/>
<sequence>MFYVANRGNHTDVPYRRDGPLKGHCLLSGAGVRNVAPIPGIPICVRLEYKGAWLLQLQQLNRKPAKRQREQSAESKRNGQRNMVVSFVSICGLLLIFNLPLSTSFPVLSDTDVDVLEAILHKLEESMSEETEEDQMVPANSESLEPVGSMKQTANRDQIRPVEVEAIREFLSANTRKNVQNDSSRRSSSCFGRRMDRIGSMSSLGCNTVGKYSKSSSRSTSGTTGALWLTEEISALEALPRVQDFYRELFSVPKNHVAMVERFLNLHLELLSLSH</sequence>
<evidence type="ECO:0000256" key="5">
    <source>
        <dbReference type="ARBA" id="ARBA00022858"/>
    </source>
</evidence>
<dbReference type="SMART" id="SM00183">
    <property type="entry name" value="NAT_PEP"/>
    <property type="match status" value="1"/>
</dbReference>
<dbReference type="AlphaFoldDB" id="A0A674NZE6"/>
<reference evidence="10" key="3">
    <citation type="submission" date="2025-09" db="UniProtKB">
        <authorList>
            <consortium name="Ensembl"/>
        </authorList>
    </citation>
    <scope>IDENTIFICATION</scope>
</reference>
<comment type="similarity">
    <text evidence="2 7">Belongs to the natriuretic peptide family.</text>
</comment>
<dbReference type="Pfam" id="PF00212">
    <property type="entry name" value="ANP"/>
    <property type="match status" value="1"/>
</dbReference>
<evidence type="ECO:0000256" key="1">
    <source>
        <dbReference type="ARBA" id="ARBA00004613"/>
    </source>
</evidence>
<dbReference type="GO" id="GO:0019934">
    <property type="term" value="P:cGMP-mediated signaling"/>
    <property type="evidence" value="ECO:0007669"/>
    <property type="project" value="TreeGrafter"/>
</dbReference>
<evidence type="ECO:0000256" key="7">
    <source>
        <dbReference type="RuleBase" id="RU003686"/>
    </source>
</evidence>
<keyword evidence="11" id="KW-1185">Reference proteome</keyword>
<feature type="region of interest" description="Disordered" evidence="8">
    <location>
        <begin position="127"/>
        <end position="155"/>
    </location>
</feature>
<dbReference type="PRINTS" id="PR00712">
    <property type="entry name" value="BNATPEPTIDE"/>
</dbReference>
<dbReference type="Proteomes" id="UP000005226">
    <property type="component" value="Chromosome 20"/>
</dbReference>
<reference evidence="10 11" key="1">
    <citation type="journal article" date="2011" name="Genome Biol. Evol.">
        <title>Integration of the genetic map and genome assembly of fugu facilitates insights into distinct features of genome evolution in teleosts and mammals.</title>
        <authorList>
            <person name="Kai W."/>
            <person name="Kikuchi K."/>
            <person name="Tohari S."/>
            <person name="Chew A.K."/>
            <person name="Tay A."/>
            <person name="Fujiwara A."/>
            <person name="Hosoya S."/>
            <person name="Suetake H."/>
            <person name="Naruse K."/>
            <person name="Brenner S."/>
            <person name="Suzuki Y."/>
            <person name="Venkatesh B."/>
        </authorList>
    </citation>
    <scope>NUCLEOTIDE SEQUENCE [LARGE SCALE GENOMIC DNA]</scope>
</reference>
<dbReference type="PANTHER" id="PTHR14066:SF10">
    <property type="entry name" value="NATRIURETIC PEPTIDES B"/>
    <property type="match status" value="1"/>
</dbReference>
<name>A0A674NZE6_TAKRU</name>
<evidence type="ECO:0000313" key="11">
    <source>
        <dbReference type="Proteomes" id="UP000005226"/>
    </source>
</evidence>
<comment type="subcellular location">
    <subcellularLocation>
        <location evidence="1 7">Secreted</location>
    </subcellularLocation>
</comment>
<keyword evidence="9" id="KW-1133">Transmembrane helix</keyword>
<evidence type="ECO:0000256" key="6">
    <source>
        <dbReference type="ARBA" id="ARBA00023157"/>
    </source>
</evidence>
<protein>
    <submittedName>
        <fullName evidence="10">Natriuretic peptide B</fullName>
    </submittedName>
</protein>
<gene>
    <name evidence="10" type="primary">nppb</name>
</gene>